<dbReference type="OMA" id="LFAENKP"/>
<proteinExistence type="predicted"/>
<dbReference type="PANTHER" id="PTHR40099">
    <property type="entry name" value="ACETOLACTATE SYNTHASE, SMALL SUBUNIT"/>
    <property type="match status" value="1"/>
</dbReference>
<dbReference type="RefSeq" id="WP_015732209.1">
    <property type="nucleotide sequence ID" value="NZ_UHJL01000006.1"/>
</dbReference>
<dbReference type="InterPro" id="IPR045865">
    <property type="entry name" value="ACT-like_dom_sf"/>
</dbReference>
<reference evidence="2 3" key="1">
    <citation type="submission" date="2017-08" db="EMBL/GenBank/DDBJ databases">
        <authorList>
            <person name="de Groot N.N."/>
        </authorList>
    </citation>
    <scope>NUCLEOTIDE SEQUENCE [LARGE SCALE GENOMIC DNA]</scope>
    <source>
        <strain evidence="2 3">HM2</strain>
    </source>
</reference>
<dbReference type="Gene3D" id="3.30.2130.10">
    <property type="entry name" value="VC0802-like"/>
    <property type="match status" value="1"/>
</dbReference>
<dbReference type="EMBL" id="UHJL01000006">
    <property type="protein sequence ID" value="SUQ26098.1"/>
    <property type="molecule type" value="Genomic_DNA"/>
</dbReference>
<feature type="domain" description="ACT" evidence="1">
    <location>
        <begin position="5"/>
        <end position="76"/>
    </location>
</feature>
<dbReference type="PANTHER" id="PTHR40099:SF1">
    <property type="entry name" value="ACETOLACTATE SYNTHASE, SMALL SUBUNIT"/>
    <property type="match status" value="1"/>
</dbReference>
<dbReference type="AlphaFoldDB" id="A0A380S9U2"/>
<dbReference type="SUPFAM" id="SSF55021">
    <property type="entry name" value="ACT-like"/>
    <property type="match status" value="2"/>
</dbReference>
<dbReference type="InterPro" id="IPR002912">
    <property type="entry name" value="ACT_dom"/>
</dbReference>
<organism evidence="2 3">
    <name type="scientific">Fibrobacter succinogenes</name>
    <name type="common">Bacteroides succinogenes</name>
    <dbReference type="NCBI Taxonomy" id="833"/>
    <lineage>
        <taxon>Bacteria</taxon>
        <taxon>Pseudomonadati</taxon>
        <taxon>Fibrobacterota</taxon>
        <taxon>Fibrobacteria</taxon>
        <taxon>Fibrobacterales</taxon>
        <taxon>Fibrobacteraceae</taxon>
        <taxon>Fibrobacter</taxon>
    </lineage>
</organism>
<sequence length="141" mass="15054">MKIPQVSVFVSNRPGRLQAVCRSLADAGINLLSLTLADSGEFGLIRLIVNDSEKAVNVLAKAGLSATVTDVVACPVADKVGGLADLLDVLGDLQIDYMYAYPSECSTATNVMILRFSDTEKALKVLEEKNFKTLSTTEMLG</sequence>
<evidence type="ECO:0000313" key="2">
    <source>
        <dbReference type="EMBL" id="SUQ26098.1"/>
    </source>
</evidence>
<dbReference type="InterPro" id="IPR045739">
    <property type="entry name" value="ACT_dom_pair"/>
</dbReference>
<dbReference type="Pfam" id="PF19571">
    <property type="entry name" value="ACT_8"/>
    <property type="match status" value="1"/>
</dbReference>
<accession>A0A380S9U2</accession>
<gene>
    <name evidence="2" type="ORF">SAMN05661053_2904</name>
</gene>
<dbReference type="Proteomes" id="UP000255423">
    <property type="component" value="Unassembled WGS sequence"/>
</dbReference>
<evidence type="ECO:0000313" key="3">
    <source>
        <dbReference type="Proteomes" id="UP000255423"/>
    </source>
</evidence>
<dbReference type="PROSITE" id="PS51671">
    <property type="entry name" value="ACT"/>
    <property type="match status" value="1"/>
</dbReference>
<name>A0A380S9U2_FIBSU</name>
<evidence type="ECO:0000259" key="1">
    <source>
        <dbReference type="PROSITE" id="PS51671"/>
    </source>
</evidence>
<protein>
    <submittedName>
        <fullName evidence="2">Uncharacterized conserved protein, contains tandem ACT domains</fullName>
    </submittedName>
</protein>